<dbReference type="RefSeq" id="WP_284138386.1">
    <property type="nucleotide sequence ID" value="NZ_JASJUT010000011.1"/>
</dbReference>
<reference evidence="2 3" key="1">
    <citation type="submission" date="2023-05" db="EMBL/GenBank/DDBJ databases">
        <title>Pseudoalteromonas ardens sp. nov., Pseudoalteromonas obscura sp. nov., and Pseudoalteromonas umbrosa sp. nov., isolated from the coral Montipora capitata.</title>
        <authorList>
            <person name="Thomas E.M."/>
            <person name="Smith E.M."/>
            <person name="Papke E."/>
            <person name="Shlafstein M.D."/>
            <person name="Oline D.K."/>
            <person name="Videau P."/>
            <person name="Saw J.H."/>
            <person name="Strangman W.K."/>
            <person name="Ushijima B."/>
        </authorList>
    </citation>
    <scope>NUCLEOTIDE SEQUENCE [LARGE SCALE GENOMIC DNA]</scope>
    <source>
        <strain evidence="2 3">P94</strain>
    </source>
</reference>
<accession>A0ABT7ERD2</accession>
<keyword evidence="1" id="KW-0472">Membrane</keyword>
<proteinExistence type="predicted"/>
<feature type="transmembrane region" description="Helical" evidence="1">
    <location>
        <begin position="89"/>
        <end position="118"/>
    </location>
</feature>
<evidence type="ECO:0000256" key="1">
    <source>
        <dbReference type="SAM" id="Phobius"/>
    </source>
</evidence>
<dbReference type="Proteomes" id="UP001231915">
    <property type="component" value="Unassembled WGS sequence"/>
</dbReference>
<sequence>MPSVTTSRLVLLFTFLGMVLLGRLRYFDKKQLSFIYLCFALSLVNLLVSIYAEGDKTQFSRFVHFALFSLFSAGMYVKIFNDEIQFHKAIVGATLIQVAFVFITYSSPAANNFIFSYVNVSHNFLSNLGRAPGLSSSGGATLSLIISFGAFSIVRLAIFGKKPWHLPVMLLICFSQVLVGRTGLLLSLVALLLLFYYSKVNLKTVFLTIVGVVVANTLLLDFVLSNEQFLAYTLKWAESTLTGDDQTIKTLLSMGIKEMNTMDVILGSGQVALQNGLNASGSDIGYVQTFYAAGLLGVLFYLVLFGFLYSYYKNIRNSGFFLILLLLPFIAELKEPFIFKYMVVFFVFTSLLYGCKNANTQ</sequence>
<keyword evidence="1" id="KW-0812">Transmembrane</keyword>
<feature type="transmembrane region" description="Helical" evidence="1">
    <location>
        <begin position="338"/>
        <end position="354"/>
    </location>
</feature>
<feature type="transmembrane region" description="Helical" evidence="1">
    <location>
        <begin position="204"/>
        <end position="224"/>
    </location>
</feature>
<feature type="transmembrane region" description="Helical" evidence="1">
    <location>
        <begin position="290"/>
        <end position="309"/>
    </location>
</feature>
<evidence type="ECO:0000313" key="3">
    <source>
        <dbReference type="Proteomes" id="UP001231915"/>
    </source>
</evidence>
<name>A0ABT7ERD2_9GAMM</name>
<protein>
    <submittedName>
        <fullName evidence="2">Uncharacterized protein</fullName>
    </submittedName>
</protein>
<gene>
    <name evidence="2" type="ORF">QNM18_21335</name>
</gene>
<evidence type="ECO:0000313" key="2">
    <source>
        <dbReference type="EMBL" id="MDK2597608.1"/>
    </source>
</evidence>
<comment type="caution">
    <text evidence="2">The sequence shown here is derived from an EMBL/GenBank/DDBJ whole genome shotgun (WGS) entry which is preliminary data.</text>
</comment>
<keyword evidence="3" id="KW-1185">Reference proteome</keyword>
<keyword evidence="1" id="KW-1133">Transmembrane helix</keyword>
<dbReference type="EMBL" id="JASJUT010000011">
    <property type="protein sequence ID" value="MDK2597608.1"/>
    <property type="molecule type" value="Genomic_DNA"/>
</dbReference>
<feature type="transmembrane region" description="Helical" evidence="1">
    <location>
        <begin position="6"/>
        <end position="22"/>
    </location>
</feature>
<feature type="transmembrane region" description="Helical" evidence="1">
    <location>
        <begin position="138"/>
        <end position="158"/>
    </location>
</feature>
<feature type="transmembrane region" description="Helical" evidence="1">
    <location>
        <begin position="58"/>
        <end position="77"/>
    </location>
</feature>
<organism evidence="2 3">
    <name type="scientific">Pseudoalteromonas obscura</name>
    <dbReference type="NCBI Taxonomy" id="3048491"/>
    <lineage>
        <taxon>Bacteria</taxon>
        <taxon>Pseudomonadati</taxon>
        <taxon>Pseudomonadota</taxon>
        <taxon>Gammaproteobacteria</taxon>
        <taxon>Alteromonadales</taxon>
        <taxon>Pseudoalteromonadaceae</taxon>
        <taxon>Pseudoalteromonas</taxon>
    </lineage>
</organism>
<feature type="transmembrane region" description="Helical" evidence="1">
    <location>
        <begin position="170"/>
        <end position="198"/>
    </location>
</feature>
<feature type="transmembrane region" description="Helical" evidence="1">
    <location>
        <begin position="34"/>
        <end position="52"/>
    </location>
</feature>